<reference evidence="1" key="1">
    <citation type="submission" date="2024-07" db="EMBL/GenBank/DDBJ databases">
        <title>Identification and characteristics of an arsenic-resistant bacterial isolate, which belongs to a novel species.</title>
        <authorList>
            <person name="Juszczyk A."/>
            <person name="Kowalczyk A."/>
            <person name="Was K."/>
            <person name="Kosowicz W."/>
            <person name="Budzyn A."/>
            <person name="Latowski D."/>
        </authorList>
    </citation>
    <scope>NUCLEOTIDE SEQUENCE</scope>
    <source>
        <strain evidence="1">As8PL</strain>
    </source>
</reference>
<organism evidence="1">
    <name type="scientific">Alkalihalophilus sp. As8PL</name>
    <dbReference type="NCBI Taxonomy" id="3237103"/>
    <lineage>
        <taxon>Bacteria</taxon>
        <taxon>Bacillati</taxon>
        <taxon>Bacillota</taxon>
        <taxon>Bacilli</taxon>
        <taxon>Bacillales</taxon>
        <taxon>Bacillaceae</taxon>
        <taxon>Alkalihalophilus</taxon>
    </lineage>
</organism>
<dbReference type="AlphaFoldDB" id="A0AB39BWW7"/>
<protein>
    <submittedName>
        <fullName evidence="1">Uncharacterized protein</fullName>
    </submittedName>
</protein>
<gene>
    <name evidence="1" type="ORF">AB3N04_06255</name>
</gene>
<dbReference type="EMBL" id="CP162551">
    <property type="protein sequence ID" value="XDI37914.1"/>
    <property type="molecule type" value="Genomic_DNA"/>
</dbReference>
<dbReference type="RefSeq" id="WP_368505241.1">
    <property type="nucleotide sequence ID" value="NZ_CP162551.1"/>
</dbReference>
<proteinExistence type="predicted"/>
<sequence>MWNNNYCRYSDSYGYGGDKKGCNCDTFFKDVSRGDEVKVFLKGGGFVLGEFVDTRGDLVFLARAECHDHNHHPHKRCDRKDRVKIIKICCDDIVAVEV</sequence>
<name>A0AB39BWW7_9BACI</name>
<accession>A0AB39BWW7</accession>
<evidence type="ECO:0000313" key="1">
    <source>
        <dbReference type="EMBL" id="XDI37914.1"/>
    </source>
</evidence>